<dbReference type="EMBL" id="AP024202">
    <property type="protein sequence ID" value="BCN93105.1"/>
    <property type="molecule type" value="Genomic_DNA"/>
</dbReference>
<proteinExistence type="predicted"/>
<gene>
    <name evidence="1" type="ORF">THMIRHAM_08900</name>
</gene>
<keyword evidence="2" id="KW-1185">Reference proteome</keyword>
<sequence length="55" mass="6496">MIINKVLKQNQEDGFFWYVYQIVPKSSNVLSVITEMKRSSSLVQQNAEKYGKLWK</sequence>
<reference evidence="1" key="1">
    <citation type="journal article" date="2022" name="Arch. Microbiol.">
        <title>Thiomicrorhabdus immobilis sp. nov., a mesophilic sulfur-oxidizing bacterium isolated from sediment of a brackish lake in northern Japan.</title>
        <authorList>
            <person name="Kojima H."/>
            <person name="Mochizuki J."/>
            <person name="Kanda M."/>
            <person name="Watanabe T."/>
            <person name="Fukui M."/>
        </authorList>
    </citation>
    <scope>NUCLEOTIDE SEQUENCE</scope>
    <source>
        <strain evidence="1">Am19</strain>
    </source>
</reference>
<organism evidence="1 2">
    <name type="scientific">Thiomicrorhabdus immobilis</name>
    <dbReference type="NCBI Taxonomy" id="2791037"/>
    <lineage>
        <taxon>Bacteria</taxon>
        <taxon>Pseudomonadati</taxon>
        <taxon>Pseudomonadota</taxon>
        <taxon>Gammaproteobacteria</taxon>
        <taxon>Thiotrichales</taxon>
        <taxon>Piscirickettsiaceae</taxon>
        <taxon>Thiomicrorhabdus</taxon>
    </lineage>
</organism>
<evidence type="ECO:0000313" key="2">
    <source>
        <dbReference type="Proteomes" id="UP001054820"/>
    </source>
</evidence>
<accession>A0ABM7MCK1</accession>
<protein>
    <submittedName>
        <fullName evidence="1">Uncharacterized protein</fullName>
    </submittedName>
</protein>
<evidence type="ECO:0000313" key="1">
    <source>
        <dbReference type="EMBL" id="BCN93105.1"/>
    </source>
</evidence>
<name>A0ABM7MCK1_9GAMM</name>
<dbReference type="Proteomes" id="UP001054820">
    <property type="component" value="Chromosome"/>
</dbReference>